<feature type="compositionally biased region" description="Low complexity" evidence="1">
    <location>
        <begin position="231"/>
        <end position="242"/>
    </location>
</feature>
<dbReference type="OrthoDB" id="413361at2759"/>
<feature type="region of interest" description="Disordered" evidence="1">
    <location>
        <begin position="213"/>
        <end position="254"/>
    </location>
</feature>
<organism evidence="2 3">
    <name type="scientific">Senna tora</name>
    <dbReference type="NCBI Taxonomy" id="362788"/>
    <lineage>
        <taxon>Eukaryota</taxon>
        <taxon>Viridiplantae</taxon>
        <taxon>Streptophyta</taxon>
        <taxon>Embryophyta</taxon>
        <taxon>Tracheophyta</taxon>
        <taxon>Spermatophyta</taxon>
        <taxon>Magnoliopsida</taxon>
        <taxon>eudicotyledons</taxon>
        <taxon>Gunneridae</taxon>
        <taxon>Pentapetalae</taxon>
        <taxon>rosids</taxon>
        <taxon>fabids</taxon>
        <taxon>Fabales</taxon>
        <taxon>Fabaceae</taxon>
        <taxon>Caesalpinioideae</taxon>
        <taxon>Cassia clade</taxon>
        <taxon>Senna</taxon>
    </lineage>
</organism>
<accession>A0A834XET2</accession>
<dbReference type="AlphaFoldDB" id="A0A834XET2"/>
<dbReference type="PANTHER" id="PTHR11439">
    <property type="entry name" value="GAG-POL-RELATED RETROTRANSPOSON"/>
    <property type="match status" value="1"/>
</dbReference>
<keyword evidence="3" id="KW-1185">Reference proteome</keyword>
<proteinExistence type="predicted"/>
<feature type="compositionally biased region" description="Basic and acidic residues" evidence="1">
    <location>
        <begin position="418"/>
        <end position="432"/>
    </location>
</feature>
<gene>
    <name evidence="2" type="ORF">G2W53_000859</name>
</gene>
<feature type="region of interest" description="Disordered" evidence="1">
    <location>
        <begin position="410"/>
        <end position="432"/>
    </location>
</feature>
<dbReference type="PANTHER" id="PTHR11439:SF489">
    <property type="entry name" value="RNA-DIRECTED DNA POLYMERASE"/>
    <property type="match status" value="1"/>
</dbReference>
<reference evidence="2" key="1">
    <citation type="submission" date="2020-09" db="EMBL/GenBank/DDBJ databases">
        <title>Genome-Enabled Discovery of Anthraquinone Biosynthesis in Senna tora.</title>
        <authorList>
            <person name="Kang S.-H."/>
            <person name="Pandey R.P."/>
            <person name="Lee C.-M."/>
            <person name="Sim J.-S."/>
            <person name="Jeong J.-T."/>
            <person name="Choi B.-S."/>
            <person name="Jung M."/>
            <person name="Ginzburg D."/>
            <person name="Zhao K."/>
            <person name="Won S.Y."/>
            <person name="Oh T.-J."/>
            <person name="Yu Y."/>
            <person name="Kim N.-H."/>
            <person name="Lee O.R."/>
            <person name="Lee T.-H."/>
            <person name="Bashyal P."/>
            <person name="Kim T.-S."/>
            <person name="Lee W.-H."/>
            <person name="Kawkins C."/>
            <person name="Kim C.-K."/>
            <person name="Kim J.S."/>
            <person name="Ahn B.O."/>
            <person name="Rhee S.Y."/>
            <person name="Sohng J.K."/>
        </authorList>
    </citation>
    <scope>NUCLEOTIDE SEQUENCE</scope>
    <source>
        <tissue evidence="2">Leaf</tissue>
    </source>
</reference>
<dbReference type="Proteomes" id="UP000634136">
    <property type="component" value="Unassembled WGS sequence"/>
</dbReference>
<comment type="caution">
    <text evidence="2">The sequence shown here is derived from an EMBL/GenBank/DDBJ whole genome shotgun (WGS) entry which is preliminary data.</text>
</comment>
<evidence type="ECO:0000256" key="1">
    <source>
        <dbReference type="SAM" id="MobiDB-lite"/>
    </source>
</evidence>
<dbReference type="EMBL" id="JAAIUW010000001">
    <property type="protein sequence ID" value="KAF7843954.1"/>
    <property type="molecule type" value="Genomic_DNA"/>
</dbReference>
<name>A0A834XET2_9FABA</name>
<protein>
    <submittedName>
        <fullName evidence="2">Copia protein</fullName>
    </submittedName>
</protein>
<evidence type="ECO:0000313" key="2">
    <source>
        <dbReference type="EMBL" id="KAF7843954.1"/>
    </source>
</evidence>
<sequence>MAAASSSASSASTVDSVSSLVSKSCALFSSSSQVPSIKLDRGNYLLWESVLLSLIEGNQLESHIDGSNPALPRFLTSEVLTVEAGVVVPTLLVAASVVVAVVVEVDVKGARTVVVEDLFAISVKNMDMSYLIVITVLTIRFNHPSGRTLPSDGSGETPFPLLITAPSVGNNTELCLGSSSVKNAPTGSSPRAQITPTVSPLMVRLESRVIASTNSETPLSDAHDTARDANSSTSLNPSQSSSLGPAHEIHSEQAQISERIEVLPEVQAQRPHPMDLGPLYYFLGIEIYRDSSGIFLNQSKYVQDLLSRFQMSDCAPVSTPMVTGKQFSKDEGEPLSNLTLYQQAVGSLQYLTTTRPNISYSVNKLSQYMANPTDPRFSTKISLMSSIVLPQKWELVLSWLMKLMDSRESVSSTTSMPKTRDEEELRSGGSSSKDEIRAVHLNLTTHIFLEGEIRDIKTQLSPKILRIITVSQAMSIVLNSSVAPGARV</sequence>
<evidence type="ECO:0000313" key="3">
    <source>
        <dbReference type="Proteomes" id="UP000634136"/>
    </source>
</evidence>